<dbReference type="Proteomes" id="UP000243797">
    <property type="component" value="Unassembled WGS sequence"/>
</dbReference>
<dbReference type="EMBL" id="NKHZ01000029">
    <property type="protein sequence ID" value="PNS19943.1"/>
    <property type="molecule type" value="Genomic_DNA"/>
</dbReference>
<feature type="region of interest" description="Disordered" evidence="1">
    <location>
        <begin position="73"/>
        <end position="115"/>
    </location>
</feature>
<feature type="compositionally biased region" description="Polar residues" evidence="1">
    <location>
        <begin position="97"/>
        <end position="115"/>
    </location>
</feature>
<keyword evidence="4" id="KW-1185">Reference proteome</keyword>
<feature type="signal peptide" evidence="2">
    <location>
        <begin position="1"/>
        <end position="19"/>
    </location>
</feature>
<protein>
    <submittedName>
        <fullName evidence="3">Adseverin</fullName>
    </submittedName>
</protein>
<gene>
    <name evidence="3" type="ORF">CAC42_7910</name>
</gene>
<evidence type="ECO:0000313" key="4">
    <source>
        <dbReference type="Proteomes" id="UP000243797"/>
    </source>
</evidence>
<proteinExistence type="predicted"/>
<evidence type="ECO:0000256" key="1">
    <source>
        <dbReference type="SAM" id="MobiDB-lite"/>
    </source>
</evidence>
<comment type="caution">
    <text evidence="3">The sequence shown here is derived from an EMBL/GenBank/DDBJ whole genome shotgun (WGS) entry which is preliminary data.</text>
</comment>
<evidence type="ECO:0000256" key="2">
    <source>
        <dbReference type="SAM" id="SignalP"/>
    </source>
</evidence>
<keyword evidence="2" id="KW-0732">Signal</keyword>
<dbReference type="InParanoid" id="A0A2K1QYE6"/>
<evidence type="ECO:0000313" key="3">
    <source>
        <dbReference type="EMBL" id="PNS19943.1"/>
    </source>
</evidence>
<dbReference type="OrthoDB" id="3934607at2759"/>
<reference evidence="3 4" key="1">
    <citation type="submission" date="2017-06" db="EMBL/GenBank/DDBJ databases">
        <title>Draft genome sequence of a variant of Elsinoe murrayae.</title>
        <authorList>
            <person name="Cheng Q."/>
        </authorList>
    </citation>
    <scope>NUCLEOTIDE SEQUENCE [LARGE SCALE GENOMIC DNA]</scope>
    <source>
        <strain evidence="3 4">CQ-2017a</strain>
    </source>
</reference>
<name>A0A2K1QYE6_9PEZI</name>
<feature type="chain" id="PRO_5014345464" evidence="2">
    <location>
        <begin position="20"/>
        <end position="115"/>
    </location>
</feature>
<accession>A0A2K1QYE6</accession>
<dbReference type="AlphaFoldDB" id="A0A2K1QYE6"/>
<organism evidence="3 4">
    <name type="scientific">Sphaceloma murrayae</name>
    <dbReference type="NCBI Taxonomy" id="2082308"/>
    <lineage>
        <taxon>Eukaryota</taxon>
        <taxon>Fungi</taxon>
        <taxon>Dikarya</taxon>
        <taxon>Ascomycota</taxon>
        <taxon>Pezizomycotina</taxon>
        <taxon>Dothideomycetes</taxon>
        <taxon>Dothideomycetidae</taxon>
        <taxon>Myriangiales</taxon>
        <taxon>Elsinoaceae</taxon>
        <taxon>Sphaceloma</taxon>
    </lineage>
</organism>
<sequence>MHASAVVTTLFSILALSSASPLTTPPAKGPQPTCTTTMTYEETFVIQVMLGATVTSTSSVDCKGCALTLVGNDQAPEQTPAPELPSYGRKNRRQVENDPNTQTLTVWETTCATSA</sequence>